<gene>
    <name evidence="4" type="ORF">MKW98_021025</name>
</gene>
<protein>
    <recommendedName>
        <fullName evidence="3">KIB1-4 beta-propeller domain-containing protein</fullName>
    </recommendedName>
</protein>
<name>A0AAD4T9T6_9MAGN</name>
<comment type="caution">
    <text evidence="4">The sequence shown here is derived from an EMBL/GenBank/DDBJ whole genome shotgun (WGS) entry which is preliminary data.</text>
</comment>
<dbReference type="PANTHER" id="PTHR48190">
    <property type="entry name" value="PROGRAMMED CELL DEATH PROTEIN 7"/>
    <property type="match status" value="1"/>
</dbReference>
<accession>A0AAD4T9T6</accession>
<feature type="domain" description="KIB1-4 beta-propeller" evidence="3">
    <location>
        <begin position="58"/>
        <end position="259"/>
    </location>
</feature>
<evidence type="ECO:0000256" key="2">
    <source>
        <dbReference type="SAM" id="MobiDB-lite"/>
    </source>
</evidence>
<sequence>MEKPDLYQSRSDRRLPPPPPKVAPWLVFPHGKDGKFHSFYNICDDADDQLRKRSLNKFIPELSKRSFRQKICHQGWLPVLCDDTTNPNYGDCFLWNPQTLDTIQLPSLLDYYETDDNKYRLKDCILTSPPQINAAISSNCSIDVDNCDKDSMTFFDSEKPKKMLYLRNKLHVMCSNYVYFEIQVQGGSDIDGDEILAVGDEVSISVDRINADIDFEPQPAGGGLIRTREEYYVESFGEVFKILKWSIPRGVYSNCVPRIQTIKVDDKIQTTDCILGIAEHMDKVIKVTENIASVAWEDEKYDIGEATTGILASDDFLWSVSNHLHTLDYIHLRAVSKRYRAILNLKRSSSAGTIQTTDISPWLVFSNYDTSVFSFVNPLRNNEKYLMNIPEMFKDCTVFAVGKALGNNIWVFYIKRGEEHWRCGSFDGFFMNFHAGLNNPVFYNGAFYCLELKGILGVSKQEKGIISWEILDMVPRPSFAPTSEMENKIYFSRLHEERILFYSLDTESHSNALNQVVSEMYMNSMSYQPPPRAPPPPWFPVVQPDPLLNSSFWKAENVQNHLKKLEDTIDLAKAMQKELEAILLCKGSTESAGEVDDANIDSSVLKISEVIKEKSTNLEVQELLSVEAANSLLSNLKCQIEPLGIFSSQTSQWEEKSAAVRLANKIQKCNRNKRWRKKKRKRVAEKLTKERERFDQADQEADEWRAREIAKDIARRQVENMKEIAKVKANEERKKLESELEMVLIVEKLQELRSIRIQKLKKQGHFLPDEDDKFLERVRAAVEEEERQGAAAADTHAAKDAIATAEESRKAIQNVEPELKDDSHNIDGAVADEVTETEKDGNSAVAAEAKTEQKQLEAKGYGGDPVETLPLEFYHYYHGSNTDMGTLIEVRRTWDAYIRPGGSRIPGHWVQPPPPSNEIWASYSVDPE</sequence>
<dbReference type="PANTHER" id="PTHR48190:SF2">
    <property type="entry name" value="PROGRAMMED CELL DEATH PROTEIN 7"/>
    <property type="match status" value="1"/>
</dbReference>
<feature type="coiled-coil region" evidence="1">
    <location>
        <begin position="680"/>
        <end position="746"/>
    </location>
</feature>
<keyword evidence="1" id="KW-0175">Coiled coil</keyword>
<dbReference type="AlphaFoldDB" id="A0AAD4T9T6"/>
<evidence type="ECO:0000313" key="5">
    <source>
        <dbReference type="Proteomes" id="UP001202328"/>
    </source>
</evidence>
<feature type="coiled-coil region" evidence="1">
    <location>
        <begin position="555"/>
        <end position="582"/>
    </location>
</feature>
<keyword evidence="5" id="KW-1185">Reference proteome</keyword>
<dbReference type="InterPro" id="IPR031974">
    <property type="entry name" value="PDCD7"/>
</dbReference>
<feature type="region of interest" description="Disordered" evidence="2">
    <location>
        <begin position="1"/>
        <end position="20"/>
    </location>
</feature>
<dbReference type="Proteomes" id="UP001202328">
    <property type="component" value="Unassembled WGS sequence"/>
</dbReference>
<dbReference type="InterPro" id="IPR005174">
    <property type="entry name" value="KIB1-4_b-propeller"/>
</dbReference>
<dbReference type="GO" id="GO:0005689">
    <property type="term" value="C:U12-type spliceosomal complex"/>
    <property type="evidence" value="ECO:0007669"/>
    <property type="project" value="TreeGrafter"/>
</dbReference>
<organism evidence="4 5">
    <name type="scientific">Papaver atlanticum</name>
    <dbReference type="NCBI Taxonomy" id="357466"/>
    <lineage>
        <taxon>Eukaryota</taxon>
        <taxon>Viridiplantae</taxon>
        <taxon>Streptophyta</taxon>
        <taxon>Embryophyta</taxon>
        <taxon>Tracheophyta</taxon>
        <taxon>Spermatophyta</taxon>
        <taxon>Magnoliopsida</taxon>
        <taxon>Ranunculales</taxon>
        <taxon>Papaveraceae</taxon>
        <taxon>Papaveroideae</taxon>
        <taxon>Papaver</taxon>
    </lineage>
</organism>
<dbReference type="Pfam" id="PF03478">
    <property type="entry name" value="Beta-prop_KIB1-4"/>
    <property type="match status" value="1"/>
</dbReference>
<reference evidence="4" key="1">
    <citation type="submission" date="2022-04" db="EMBL/GenBank/DDBJ databases">
        <title>A functionally conserved STORR gene fusion in Papaver species that diverged 16.8 million years ago.</title>
        <authorList>
            <person name="Catania T."/>
        </authorList>
    </citation>
    <scope>NUCLEOTIDE SEQUENCE</scope>
    <source>
        <strain evidence="4">S-188037</strain>
    </source>
</reference>
<dbReference type="Pfam" id="PF16021">
    <property type="entry name" value="PDCD7"/>
    <property type="match status" value="1"/>
</dbReference>
<feature type="compositionally biased region" description="Basic and acidic residues" evidence="2">
    <location>
        <begin position="1"/>
        <end position="15"/>
    </location>
</feature>
<evidence type="ECO:0000256" key="1">
    <source>
        <dbReference type="SAM" id="Coils"/>
    </source>
</evidence>
<dbReference type="InterPro" id="IPR052831">
    <property type="entry name" value="Apoptosis_promoter"/>
</dbReference>
<proteinExistence type="predicted"/>
<evidence type="ECO:0000313" key="4">
    <source>
        <dbReference type="EMBL" id="KAI3944567.1"/>
    </source>
</evidence>
<evidence type="ECO:0000259" key="3">
    <source>
        <dbReference type="Pfam" id="PF03478"/>
    </source>
</evidence>
<dbReference type="EMBL" id="JAJJMB010004025">
    <property type="protein sequence ID" value="KAI3944567.1"/>
    <property type="molecule type" value="Genomic_DNA"/>
</dbReference>